<name>A0A5N6LYQ3_9ASTR</name>
<dbReference type="Proteomes" id="UP000326396">
    <property type="component" value="Linkage Group LG7"/>
</dbReference>
<gene>
    <name evidence="2" type="ORF">E3N88_34637</name>
</gene>
<organism evidence="2 3">
    <name type="scientific">Mikania micrantha</name>
    <name type="common">bitter vine</name>
    <dbReference type="NCBI Taxonomy" id="192012"/>
    <lineage>
        <taxon>Eukaryota</taxon>
        <taxon>Viridiplantae</taxon>
        <taxon>Streptophyta</taxon>
        <taxon>Embryophyta</taxon>
        <taxon>Tracheophyta</taxon>
        <taxon>Spermatophyta</taxon>
        <taxon>Magnoliopsida</taxon>
        <taxon>eudicotyledons</taxon>
        <taxon>Gunneridae</taxon>
        <taxon>Pentapetalae</taxon>
        <taxon>asterids</taxon>
        <taxon>campanulids</taxon>
        <taxon>Asterales</taxon>
        <taxon>Asteraceae</taxon>
        <taxon>Asteroideae</taxon>
        <taxon>Heliantheae alliance</taxon>
        <taxon>Eupatorieae</taxon>
        <taxon>Mikania</taxon>
    </lineage>
</organism>
<evidence type="ECO:0000256" key="1">
    <source>
        <dbReference type="SAM" id="MobiDB-lite"/>
    </source>
</evidence>
<evidence type="ECO:0000313" key="3">
    <source>
        <dbReference type="Proteomes" id="UP000326396"/>
    </source>
</evidence>
<proteinExistence type="predicted"/>
<evidence type="ECO:0000313" key="2">
    <source>
        <dbReference type="EMBL" id="KAD3066757.1"/>
    </source>
</evidence>
<dbReference type="OrthoDB" id="1834455at2759"/>
<feature type="region of interest" description="Disordered" evidence="1">
    <location>
        <begin position="1"/>
        <end position="70"/>
    </location>
</feature>
<feature type="compositionally biased region" description="Pro residues" evidence="1">
    <location>
        <begin position="26"/>
        <end position="59"/>
    </location>
</feature>
<keyword evidence="3" id="KW-1185">Reference proteome</keyword>
<protein>
    <submittedName>
        <fullName evidence="2">Uncharacterized protein</fullName>
    </submittedName>
</protein>
<accession>A0A5N6LYQ3</accession>
<reference evidence="2 3" key="1">
    <citation type="submission" date="2019-05" db="EMBL/GenBank/DDBJ databases">
        <title>Mikania micrantha, genome provides insights into the molecular mechanism of rapid growth.</title>
        <authorList>
            <person name="Liu B."/>
        </authorList>
    </citation>
    <scope>NUCLEOTIDE SEQUENCE [LARGE SCALE GENOMIC DNA]</scope>
    <source>
        <strain evidence="2">NLD-2019</strain>
        <tissue evidence="2">Leaf</tissue>
    </source>
</reference>
<dbReference type="AlphaFoldDB" id="A0A5N6LYQ3"/>
<comment type="caution">
    <text evidence="2">The sequence shown here is derived from an EMBL/GenBank/DDBJ whole genome shotgun (WGS) entry which is preliminary data.</text>
</comment>
<sequence>MLTDRPSSPAHHRQPPNAVASHRRSPPQPAPPPPSPPQPAPPPPSPPQPAPPPPSPPPVQSRVFGKQTPSKPLLAEVWSTSSAKEVCRCGPQTADVLPLQKQTAP</sequence>
<dbReference type="EMBL" id="SZYD01000017">
    <property type="protein sequence ID" value="KAD3066757.1"/>
    <property type="molecule type" value="Genomic_DNA"/>
</dbReference>